<feature type="domain" description="Macro" evidence="2">
    <location>
        <begin position="1"/>
        <end position="158"/>
    </location>
</feature>
<evidence type="ECO:0000256" key="1">
    <source>
        <dbReference type="ARBA" id="ARBA00035885"/>
    </source>
</evidence>
<gene>
    <name evidence="3" type="ORF">C5E45_20795</name>
</gene>
<evidence type="ECO:0000259" key="2">
    <source>
        <dbReference type="PROSITE" id="PS51154"/>
    </source>
</evidence>
<dbReference type="EMBL" id="PSZC01000014">
    <property type="protein sequence ID" value="PPJ36484.1"/>
    <property type="molecule type" value="Genomic_DNA"/>
</dbReference>
<proteinExistence type="predicted"/>
<dbReference type="PROSITE" id="PS51154">
    <property type="entry name" value="MACRO"/>
    <property type="match status" value="1"/>
</dbReference>
<dbReference type="PANTHER" id="PTHR12521">
    <property type="entry name" value="PROTEIN C6ORF130"/>
    <property type="match status" value="1"/>
</dbReference>
<sequence length="158" mass="17465">MTDIRYVRGDATTPIGEGERVIAHVCNDIGRWGRGFVLALSARWPEPKQAYCQWHRQRAYNDFGLGAVQLVRVAPDLHVANMIGQRDIRSSAGLPPIRYDAVETCLASLADHVSAMGATVHMPRIGCGLGGGTWNKIEPIIHDQLCRRAIPVTIYDFT</sequence>
<accession>A0A2S6AMN0</accession>
<reference evidence="3 4" key="1">
    <citation type="submission" date="2018-02" db="EMBL/GenBank/DDBJ databases">
        <title>8 Nocardia nova and 1 Nocardia cyriacigeorgica strain used for evolution to TMP-SMX.</title>
        <authorList>
            <person name="Mehta H."/>
            <person name="Weng J."/>
            <person name="Shamoo Y."/>
        </authorList>
    </citation>
    <scope>NUCLEOTIDE SEQUENCE [LARGE SCALE GENOMIC DNA]</scope>
    <source>
        <strain evidence="3 4">MDA3139</strain>
    </source>
</reference>
<comment type="caution">
    <text evidence="3">The sequence shown here is derived from an EMBL/GenBank/DDBJ whole genome shotgun (WGS) entry which is preliminary data.</text>
</comment>
<name>A0A2S6AMN0_9NOCA</name>
<dbReference type="Proteomes" id="UP000239874">
    <property type="component" value="Unassembled WGS sequence"/>
</dbReference>
<organism evidence="3 4">
    <name type="scientific">Nocardia nova</name>
    <dbReference type="NCBI Taxonomy" id="37330"/>
    <lineage>
        <taxon>Bacteria</taxon>
        <taxon>Bacillati</taxon>
        <taxon>Actinomycetota</taxon>
        <taxon>Actinomycetes</taxon>
        <taxon>Mycobacteriales</taxon>
        <taxon>Nocardiaceae</taxon>
        <taxon>Nocardia</taxon>
    </lineage>
</organism>
<dbReference type="PANTHER" id="PTHR12521:SF0">
    <property type="entry name" value="ADP-RIBOSE GLYCOHYDROLASE OARD1"/>
    <property type="match status" value="1"/>
</dbReference>
<dbReference type="CDD" id="cd02901">
    <property type="entry name" value="Macro_Poa1p-like"/>
    <property type="match status" value="1"/>
</dbReference>
<evidence type="ECO:0000313" key="4">
    <source>
        <dbReference type="Proteomes" id="UP000239874"/>
    </source>
</evidence>
<dbReference type="InterPro" id="IPR002589">
    <property type="entry name" value="Macro_dom"/>
</dbReference>
<comment type="catalytic activity">
    <reaction evidence="1">
        <text>an N-(ADP-alpha-D-ribosyl)-thymidine in DNA + H2O = a thymidine in DNA + ADP-D-ribose</text>
        <dbReference type="Rhea" id="RHEA:71655"/>
        <dbReference type="Rhea" id="RHEA-COMP:13556"/>
        <dbReference type="Rhea" id="RHEA-COMP:18051"/>
        <dbReference type="ChEBI" id="CHEBI:15377"/>
        <dbReference type="ChEBI" id="CHEBI:57967"/>
        <dbReference type="ChEBI" id="CHEBI:137386"/>
        <dbReference type="ChEBI" id="CHEBI:191199"/>
    </reaction>
    <physiologicalReaction direction="left-to-right" evidence="1">
        <dbReference type="Rhea" id="RHEA:71656"/>
    </physiologicalReaction>
</comment>
<protein>
    <submittedName>
        <fullName evidence="3">Appr-1-p processing protein</fullName>
    </submittedName>
</protein>
<dbReference type="InterPro" id="IPR043472">
    <property type="entry name" value="Macro_dom-like"/>
</dbReference>
<dbReference type="GO" id="GO:0140291">
    <property type="term" value="P:peptidyl-glutamate ADP-deribosylation"/>
    <property type="evidence" value="ECO:0007669"/>
    <property type="project" value="TreeGrafter"/>
</dbReference>
<dbReference type="SMART" id="SM00506">
    <property type="entry name" value="A1pp"/>
    <property type="match status" value="1"/>
</dbReference>
<evidence type="ECO:0000313" key="3">
    <source>
        <dbReference type="EMBL" id="PPJ36484.1"/>
    </source>
</evidence>
<dbReference type="RefSeq" id="WP_104380280.1">
    <property type="nucleotide sequence ID" value="NZ_PSZC01000014.1"/>
</dbReference>
<dbReference type="AlphaFoldDB" id="A0A2S6AMN0"/>
<dbReference type="Gene3D" id="3.40.220.10">
    <property type="entry name" value="Leucine Aminopeptidase, subunit E, domain 1"/>
    <property type="match status" value="1"/>
</dbReference>
<dbReference type="SUPFAM" id="SSF52949">
    <property type="entry name" value="Macro domain-like"/>
    <property type="match status" value="1"/>
</dbReference>
<dbReference type="InterPro" id="IPR050892">
    <property type="entry name" value="ADP-ribose_metab_enzymes"/>
</dbReference>